<protein>
    <recommendedName>
        <fullName evidence="2">Lantibiotic dehydratase N-terminal domain-containing protein</fullName>
    </recommendedName>
</protein>
<dbReference type="RefSeq" id="WP_168006644.1">
    <property type="nucleotide sequence ID" value="NZ_JAATEP010000002.1"/>
</dbReference>
<comment type="caution">
    <text evidence="3">The sequence shown here is derived from an EMBL/GenBank/DDBJ whole genome shotgun (WGS) entry which is preliminary data.</text>
</comment>
<sequence length="951" mass="100339">MTQVAHAVPVAEDGDRVRLADPDYALSPVLAVRVAGLPVAGLDRMRCTRTWRLVDELTNVTSRLRREGAELSDPLHEVIGGVAAGPLRAGLVALRRAVFAGRRPSGRAASAEVLAALPASLAARIGAWTALRRRADELRAALPDVLAEETREKTAVLRAAVSDAGFRHGLAQGSAVLAGRLEAWLAGPADRPPDRQELLRLARYLARASVKTSPYATFTLSGLGRWDTDGPAVRTGGEPSWQLMAELDRAVLRPLWAVLTRHRRVRERARLRVNPSAADDGDRIWFLSPGPGEPLSSVPATPQVRQALQWVRRHSDATLAAAPGIEPLAEAGLLEYVPPYDEQGPDPLGELASWLAAGGPAPYTLAVTRAAEALQAEPGNDGKTMEAAPAGIAAAAGGIAATPSGVAAEPSGLAGACGGGPETAGIVRAALREVLPPGPSLPDKNLLWHSAVIPGVAGRLNATAWRGVCDDLDALRGLLGLFDPDLPVKIAATAYFLDRFGPTSRLHAMALYRDIHSGTPGAGGALLRAMLRDPVAGTRALPDTDPPPGLRRLTELRRGFWERLGAGPIPSDVMPGLSDPMPGPSDPMPGTGGAMSGTGGIRHGAADAAGGMDGAEPGGRVPVVDLTAARLAALAEDWPSFVRAPGSICCYVQAVPDPSGVRAVVNSVSAGYGRGLSRLHRLVTLAGGAAPPVADLRAAQGDVMVAECRGLVGGGLNVRPATADVALDHPFTAPDSHLPPVTPAELTVAYDREHDRLTLLDRAGRPVRPVHLGMTAQYWLPPWLQFLVRVFGEPSTAMVPGWVFRTRSEPPAEGAVERWPRMDIGRVTVARAAWRLRAGAFPVPAKGESEAAYLPRLAEWLARHGVPRRFFARVVDLGQGLLAGLLSKDRKPMYVDVTNPLLLTGFVRTLRDPAALLVLEEALPDPSQAPRYGADARVTEYVIQLSTRPAS</sequence>
<feature type="compositionally biased region" description="Gly residues" evidence="1">
    <location>
        <begin position="590"/>
        <end position="602"/>
    </location>
</feature>
<organism evidence="3 4">
    <name type="scientific">Nonomuraea composti</name>
    <dbReference type="NCBI Taxonomy" id="2720023"/>
    <lineage>
        <taxon>Bacteria</taxon>
        <taxon>Bacillati</taxon>
        <taxon>Actinomycetota</taxon>
        <taxon>Actinomycetes</taxon>
        <taxon>Streptosporangiales</taxon>
        <taxon>Streptosporangiaceae</taxon>
        <taxon>Nonomuraea</taxon>
    </lineage>
</organism>
<dbReference type="Proteomes" id="UP000696294">
    <property type="component" value="Unassembled WGS sequence"/>
</dbReference>
<keyword evidence="4" id="KW-1185">Reference proteome</keyword>
<dbReference type="Pfam" id="PF04738">
    <property type="entry name" value="Lant_dehydr_N"/>
    <property type="match status" value="2"/>
</dbReference>
<gene>
    <name evidence="3" type="ORF">HCN51_03340</name>
</gene>
<evidence type="ECO:0000259" key="2">
    <source>
        <dbReference type="Pfam" id="PF04738"/>
    </source>
</evidence>
<feature type="region of interest" description="Disordered" evidence="1">
    <location>
        <begin position="571"/>
        <end position="616"/>
    </location>
</feature>
<feature type="domain" description="Lantibiotic dehydratase N-terminal" evidence="2">
    <location>
        <begin position="741"/>
        <end position="873"/>
    </location>
</feature>
<feature type="domain" description="Lantibiotic dehydratase N-terminal" evidence="2">
    <location>
        <begin position="163"/>
        <end position="313"/>
    </location>
</feature>
<name>A0ABX1AWU3_9ACTN</name>
<evidence type="ECO:0000256" key="1">
    <source>
        <dbReference type="SAM" id="MobiDB-lite"/>
    </source>
</evidence>
<proteinExistence type="predicted"/>
<dbReference type="EMBL" id="JAATEP010000002">
    <property type="protein sequence ID" value="NJP88499.1"/>
    <property type="molecule type" value="Genomic_DNA"/>
</dbReference>
<evidence type="ECO:0000313" key="3">
    <source>
        <dbReference type="EMBL" id="NJP88499.1"/>
    </source>
</evidence>
<accession>A0ABX1AWU3</accession>
<dbReference type="InterPro" id="IPR006827">
    <property type="entry name" value="Lant_deHydtase_N"/>
</dbReference>
<evidence type="ECO:0000313" key="4">
    <source>
        <dbReference type="Proteomes" id="UP000696294"/>
    </source>
</evidence>
<reference evidence="3 4" key="1">
    <citation type="submission" date="2020-03" db="EMBL/GenBank/DDBJ databases">
        <title>WGS of actinomycetes isolated from Thailand.</title>
        <authorList>
            <person name="Thawai C."/>
        </authorList>
    </citation>
    <scope>NUCLEOTIDE SEQUENCE [LARGE SCALE GENOMIC DNA]</scope>
    <source>
        <strain evidence="3 4">FMUSA5-5</strain>
    </source>
</reference>